<dbReference type="Gene3D" id="3.30.230.10">
    <property type="match status" value="1"/>
</dbReference>
<dbReference type="EMBL" id="CP145893">
    <property type="protein sequence ID" value="WWP23972.1"/>
    <property type="molecule type" value="Genomic_DNA"/>
</dbReference>
<dbReference type="InterPro" id="IPR020568">
    <property type="entry name" value="Ribosomal_Su5_D2-typ_SF"/>
</dbReference>
<dbReference type="Proteomes" id="UP001364764">
    <property type="component" value="Plasmid pY5S7-1"/>
</dbReference>
<protein>
    <submittedName>
        <fullName evidence="3">PDZ domain-containing protein</fullName>
    </submittedName>
</protein>
<evidence type="ECO:0000256" key="1">
    <source>
        <dbReference type="SAM" id="Phobius"/>
    </source>
</evidence>
<keyword evidence="1" id="KW-1133">Transmembrane helix</keyword>
<evidence type="ECO:0000313" key="4">
    <source>
        <dbReference type="Proteomes" id="UP001364764"/>
    </source>
</evidence>
<organism evidence="3 4">
    <name type="scientific">Paenibacillus amylolyticus</name>
    <dbReference type="NCBI Taxonomy" id="1451"/>
    <lineage>
        <taxon>Bacteria</taxon>
        <taxon>Bacillati</taxon>
        <taxon>Bacillota</taxon>
        <taxon>Bacilli</taxon>
        <taxon>Bacillales</taxon>
        <taxon>Paenibacillaceae</taxon>
        <taxon>Paenibacillus</taxon>
    </lineage>
</organism>
<keyword evidence="3" id="KW-0614">Plasmid</keyword>
<dbReference type="SUPFAM" id="SSF50156">
    <property type="entry name" value="PDZ domain-like"/>
    <property type="match status" value="1"/>
</dbReference>
<proteinExistence type="predicted"/>
<geneLocation type="plasmid" evidence="3 4">
    <name>pY5S7-1</name>
</geneLocation>
<reference evidence="3 4" key="1">
    <citation type="submission" date="2024-02" db="EMBL/GenBank/DDBJ databases">
        <title>Complete sequences of two Paenibacillus sp. strains and one Lysinibacillus strain isolated from the environment on STAA medium highlight biotechnological potential.</title>
        <authorList>
            <person name="Attere S.A."/>
            <person name="Piche L.C."/>
            <person name="Intertaglia L."/>
            <person name="Lami R."/>
            <person name="Charette S.J."/>
            <person name="Vincent A.T."/>
        </authorList>
    </citation>
    <scope>NUCLEOTIDE SEQUENCE [LARGE SCALE GENOMIC DNA]</scope>
    <source>
        <strain evidence="3 4">Y5S-7</strain>
        <plasmid evidence="3 4">pY5S7-1</plasmid>
    </source>
</reference>
<accession>A0ABD8B2A2</accession>
<dbReference type="InterPro" id="IPR036034">
    <property type="entry name" value="PDZ_sf"/>
</dbReference>
<dbReference type="RefSeq" id="WP_338709124.1">
    <property type="nucleotide sequence ID" value="NZ_CP145893.1"/>
</dbReference>
<keyword evidence="1" id="KW-0812">Transmembrane</keyword>
<evidence type="ECO:0000259" key="2">
    <source>
        <dbReference type="Pfam" id="PF13180"/>
    </source>
</evidence>
<dbReference type="InterPro" id="IPR001478">
    <property type="entry name" value="PDZ"/>
</dbReference>
<dbReference type="SUPFAM" id="SSF54211">
    <property type="entry name" value="Ribosomal protein S5 domain 2-like"/>
    <property type="match status" value="1"/>
</dbReference>
<sequence>MKNRVLLIPSISNSYFVILVPLLVYNTEVILLDIKDYKVIILYIAPLIVVIIFLGLLLLKPLKVPEVWTAPGSILSVDPIIDAKAIRESARAHPTNLYMTYVKKTQINSVWEKIFLGSEGYTRTSVTRSYSSASESNSDFTERDLSILDKELLPYMKHTIVKAAMVHEKIDLPEEISKPVVVFHPEKFKTGQDLKIGDEVLFIDDIEVDSPEDINFYLESFKIGDTVNVIVHRDTSNVEIPVTIKELDRQGKATLGVYLKNKFVFKGLSVDDVIHLDNNYSGESGGFMLALGLIQQLDPNVDLARGRKIAGTGGITRGGDIQSISNLDLKLLTAKNEKVDIFIYPKYQEQEVAKAKTSYNLENIKLVGVRNLQEAINYLSQ</sequence>
<dbReference type="GeneID" id="93479876"/>
<dbReference type="InterPro" id="IPR014721">
    <property type="entry name" value="Ribsml_uS5_D2-typ_fold_subgr"/>
</dbReference>
<feature type="transmembrane region" description="Helical" evidence="1">
    <location>
        <begin position="37"/>
        <end position="59"/>
    </location>
</feature>
<dbReference type="Pfam" id="PF13180">
    <property type="entry name" value="PDZ_2"/>
    <property type="match status" value="1"/>
</dbReference>
<feature type="domain" description="PDZ" evidence="2">
    <location>
        <begin position="180"/>
        <end position="243"/>
    </location>
</feature>
<feature type="transmembrane region" description="Helical" evidence="1">
    <location>
        <begin position="6"/>
        <end position="25"/>
    </location>
</feature>
<dbReference type="Gene3D" id="2.30.42.10">
    <property type="match status" value="1"/>
</dbReference>
<name>A0ABD8B2A2_PAEAM</name>
<evidence type="ECO:0000313" key="3">
    <source>
        <dbReference type="EMBL" id="WWP23972.1"/>
    </source>
</evidence>
<dbReference type="AlphaFoldDB" id="A0ABD8B2A2"/>
<gene>
    <name evidence="3" type="ORF">V6668_30385</name>
</gene>
<keyword evidence="1" id="KW-0472">Membrane</keyword>